<keyword evidence="9" id="KW-0131">Cell cycle</keyword>
<dbReference type="HOGENOM" id="CLU_033058_3_0_0"/>
<comment type="similarity">
    <text evidence="2 9">Belongs to the FKBP-type PPIase family. Tig subfamily.</text>
</comment>
<evidence type="ECO:0000256" key="9">
    <source>
        <dbReference type="HAMAP-Rule" id="MF_00303"/>
    </source>
</evidence>
<evidence type="ECO:0000313" key="13">
    <source>
        <dbReference type="EMBL" id="BAM03698.1"/>
    </source>
</evidence>
<dbReference type="GO" id="GO:0005737">
    <property type="term" value="C:cytoplasm"/>
    <property type="evidence" value="ECO:0007669"/>
    <property type="project" value="UniProtKB-SubCell"/>
</dbReference>
<sequence>MSESAVADAPETETDDTVRADLKLEDSGPARKTMVFTVSQDEVKRKIEETYGTLAEDAVLPGFRKGRAPRKLLERKFASSIRGDVKQQIISEAYGKAVEEHELDVLGEPEVRDAETLELPDSGDFSFTIDVEVTPDVSLPEFSSLSVERPEAPVTDDAVEEEIGKLAERFGSMEEVEDFTTQEGDYVRSDLRVLAGEDADDGAEVVAEVPGAYTLLHGEDKGFKGHIAGIVVPDMGTRLVGKRAGHVERISMQGPASHENAAIRDQPVTLVMTIDRVDRMQPIEMSALVERVGMEDEAKLREEVRKMLLERAAGEQRQALHKQLADQLLEKVQLELPDGLKDRQIERNHQRRRMQLLMGGKAEDEIGDELAEARGESEEEAVRQLRAFFIVDAAAKQLEIEVSQNEVNGRIYAIAQQQNARFEKVRQEMGNRGEIEQLYLSIREAKTLDRILESATVTGAEAVVVPDDADAPAPAQA</sequence>
<evidence type="ECO:0000256" key="5">
    <source>
        <dbReference type="ARBA" id="ARBA00023110"/>
    </source>
</evidence>
<keyword evidence="7 9" id="KW-0413">Isomerase</keyword>
<dbReference type="GO" id="GO:0043335">
    <property type="term" value="P:protein unfolding"/>
    <property type="evidence" value="ECO:0007669"/>
    <property type="project" value="TreeGrafter"/>
</dbReference>
<dbReference type="Gene3D" id="3.30.70.1050">
    <property type="entry name" value="Trigger factor ribosome-binding domain"/>
    <property type="match status" value="1"/>
</dbReference>
<dbReference type="HAMAP" id="MF_00303">
    <property type="entry name" value="Trigger_factor_Tig"/>
    <property type="match status" value="1"/>
</dbReference>
<dbReference type="PANTHER" id="PTHR30560">
    <property type="entry name" value="TRIGGER FACTOR CHAPERONE AND PEPTIDYL-PROLYL CIS/TRANS ISOMERASE"/>
    <property type="match status" value="1"/>
</dbReference>
<dbReference type="Proteomes" id="UP000007881">
    <property type="component" value="Chromosome"/>
</dbReference>
<dbReference type="SUPFAM" id="SSF109998">
    <property type="entry name" value="Triger factor/SurA peptide-binding domain-like"/>
    <property type="match status" value="1"/>
</dbReference>
<dbReference type="eggNOG" id="COG0544">
    <property type="taxonomic scope" value="Bacteria"/>
</dbReference>
<dbReference type="Pfam" id="PF05698">
    <property type="entry name" value="Trigger_C"/>
    <property type="match status" value="1"/>
</dbReference>
<comment type="catalytic activity">
    <reaction evidence="1 9">
        <text>[protein]-peptidylproline (omega=180) = [protein]-peptidylproline (omega=0)</text>
        <dbReference type="Rhea" id="RHEA:16237"/>
        <dbReference type="Rhea" id="RHEA-COMP:10747"/>
        <dbReference type="Rhea" id="RHEA-COMP:10748"/>
        <dbReference type="ChEBI" id="CHEBI:83833"/>
        <dbReference type="ChEBI" id="CHEBI:83834"/>
        <dbReference type="EC" id="5.2.1.8"/>
    </reaction>
</comment>
<dbReference type="PANTHER" id="PTHR30560:SF3">
    <property type="entry name" value="TRIGGER FACTOR-LIKE PROTEIN TIG, CHLOROPLASTIC"/>
    <property type="match status" value="1"/>
</dbReference>
<evidence type="ECO:0000313" key="14">
    <source>
        <dbReference type="Proteomes" id="UP000007881"/>
    </source>
</evidence>
<evidence type="ECO:0000256" key="7">
    <source>
        <dbReference type="ARBA" id="ARBA00023235"/>
    </source>
</evidence>
<accession>I0IEL0</accession>
<dbReference type="Gene3D" id="3.10.50.40">
    <property type="match status" value="1"/>
</dbReference>
<dbReference type="InterPro" id="IPR046357">
    <property type="entry name" value="PPIase_dom_sf"/>
</dbReference>
<protein>
    <recommendedName>
        <fullName evidence="4 9">Trigger factor</fullName>
        <shortName evidence="9">TF</shortName>
        <ecNumber evidence="3 9">5.2.1.8</ecNumber>
    </recommendedName>
    <alternativeName>
        <fullName evidence="8 9">PPIase</fullName>
    </alternativeName>
</protein>
<evidence type="ECO:0000256" key="8">
    <source>
        <dbReference type="ARBA" id="ARBA00029986"/>
    </source>
</evidence>
<evidence type="ECO:0000256" key="6">
    <source>
        <dbReference type="ARBA" id="ARBA00023186"/>
    </source>
</evidence>
<dbReference type="GO" id="GO:0044183">
    <property type="term" value="F:protein folding chaperone"/>
    <property type="evidence" value="ECO:0007669"/>
    <property type="project" value="TreeGrafter"/>
</dbReference>
<feature type="domain" description="Trigger factor C-terminal" evidence="12">
    <location>
        <begin position="299"/>
        <end position="453"/>
    </location>
</feature>
<evidence type="ECO:0000259" key="11">
    <source>
        <dbReference type="Pfam" id="PF05697"/>
    </source>
</evidence>
<dbReference type="EMBL" id="AP012338">
    <property type="protein sequence ID" value="BAM03698.1"/>
    <property type="molecule type" value="Genomic_DNA"/>
</dbReference>
<dbReference type="RefSeq" id="WP_014436916.1">
    <property type="nucleotide sequence ID" value="NC_017080.1"/>
</dbReference>
<dbReference type="InterPro" id="IPR005215">
    <property type="entry name" value="Trig_fac"/>
</dbReference>
<keyword evidence="9" id="KW-0963">Cytoplasm</keyword>
<evidence type="ECO:0000256" key="3">
    <source>
        <dbReference type="ARBA" id="ARBA00013194"/>
    </source>
</evidence>
<dbReference type="AlphaFoldDB" id="I0IEL0"/>
<name>I0IEL0_PHYMF</name>
<dbReference type="OrthoDB" id="9767721at2"/>
<dbReference type="InterPro" id="IPR037041">
    <property type="entry name" value="Trigger_fac_C_sf"/>
</dbReference>
<dbReference type="InterPro" id="IPR008880">
    <property type="entry name" value="Trigger_fac_C"/>
</dbReference>
<dbReference type="KEGG" id="phm:PSMK_15390"/>
<dbReference type="PIRSF" id="PIRSF003095">
    <property type="entry name" value="Trigger_factor"/>
    <property type="match status" value="1"/>
</dbReference>
<dbReference type="STRING" id="1142394.PSMK_15390"/>
<dbReference type="GO" id="GO:0003755">
    <property type="term" value="F:peptidyl-prolyl cis-trans isomerase activity"/>
    <property type="evidence" value="ECO:0007669"/>
    <property type="project" value="UniProtKB-UniRule"/>
</dbReference>
<keyword evidence="9" id="KW-0132">Cell division</keyword>
<dbReference type="GO" id="GO:0051083">
    <property type="term" value="P:'de novo' cotranslational protein folding"/>
    <property type="evidence" value="ECO:0007669"/>
    <property type="project" value="TreeGrafter"/>
</dbReference>
<dbReference type="InterPro" id="IPR036611">
    <property type="entry name" value="Trigger_fac_ribosome-bd_sf"/>
</dbReference>
<dbReference type="InterPro" id="IPR008881">
    <property type="entry name" value="Trigger_fac_ribosome-bd_bac"/>
</dbReference>
<keyword evidence="6 9" id="KW-0143">Chaperone</keyword>
<feature type="domain" description="Trigger factor ribosome-binding bacterial" evidence="11">
    <location>
        <begin position="23"/>
        <end position="165"/>
    </location>
</feature>
<reference evidence="13 14" key="1">
    <citation type="submission" date="2012-02" db="EMBL/GenBank/DDBJ databases">
        <title>Complete genome sequence of Phycisphaera mikurensis NBRC 102666.</title>
        <authorList>
            <person name="Ankai A."/>
            <person name="Hosoyama A."/>
            <person name="Terui Y."/>
            <person name="Sekine M."/>
            <person name="Fukai R."/>
            <person name="Kato Y."/>
            <person name="Nakamura S."/>
            <person name="Yamada-Narita S."/>
            <person name="Kawakoshi A."/>
            <person name="Fukunaga Y."/>
            <person name="Yamazaki S."/>
            <person name="Fujita N."/>
        </authorList>
    </citation>
    <scope>NUCLEOTIDE SEQUENCE [LARGE SCALE GENOMIC DNA]</scope>
    <source>
        <strain evidence="14">NBRC 102666 / KCTC 22515 / FYK2301M01</strain>
    </source>
</reference>
<dbReference type="GO" id="GO:0043022">
    <property type="term" value="F:ribosome binding"/>
    <property type="evidence" value="ECO:0007669"/>
    <property type="project" value="TreeGrafter"/>
</dbReference>
<comment type="subcellular location">
    <subcellularLocation>
        <location evidence="9">Cytoplasm</location>
    </subcellularLocation>
    <text evidence="9">About half TF is bound to the ribosome near the polypeptide exit tunnel while the other half is free in the cytoplasm.</text>
</comment>
<evidence type="ECO:0000256" key="10">
    <source>
        <dbReference type="SAM" id="MobiDB-lite"/>
    </source>
</evidence>
<keyword evidence="5 9" id="KW-0697">Rotamase</keyword>
<dbReference type="GO" id="GO:0051301">
    <property type="term" value="P:cell division"/>
    <property type="evidence" value="ECO:0007669"/>
    <property type="project" value="UniProtKB-KW"/>
</dbReference>
<dbReference type="Gene3D" id="1.10.3120.10">
    <property type="entry name" value="Trigger factor, C-terminal domain"/>
    <property type="match status" value="1"/>
</dbReference>
<feature type="region of interest" description="Disordered" evidence="10">
    <location>
        <begin position="1"/>
        <end position="24"/>
    </location>
</feature>
<evidence type="ECO:0000259" key="12">
    <source>
        <dbReference type="Pfam" id="PF05698"/>
    </source>
</evidence>
<dbReference type="Pfam" id="PF05697">
    <property type="entry name" value="Trigger_N"/>
    <property type="match status" value="1"/>
</dbReference>
<dbReference type="EC" id="5.2.1.8" evidence="3 9"/>
<evidence type="ECO:0000256" key="4">
    <source>
        <dbReference type="ARBA" id="ARBA00016902"/>
    </source>
</evidence>
<dbReference type="SUPFAM" id="SSF102735">
    <property type="entry name" value="Trigger factor ribosome-binding domain"/>
    <property type="match status" value="1"/>
</dbReference>
<dbReference type="NCBIfam" id="TIGR00115">
    <property type="entry name" value="tig"/>
    <property type="match status" value="1"/>
</dbReference>
<evidence type="ECO:0000256" key="2">
    <source>
        <dbReference type="ARBA" id="ARBA00005464"/>
    </source>
</evidence>
<dbReference type="InterPro" id="IPR027304">
    <property type="entry name" value="Trigger_fact/SurA_dom_sf"/>
</dbReference>
<dbReference type="GO" id="GO:0015031">
    <property type="term" value="P:protein transport"/>
    <property type="evidence" value="ECO:0007669"/>
    <property type="project" value="UniProtKB-UniRule"/>
</dbReference>
<comment type="function">
    <text evidence="9">Involved in protein export. Acts as a chaperone by maintaining the newly synthesized protein in an open conformation. Functions as a peptidyl-prolyl cis-trans isomerase.</text>
</comment>
<comment type="domain">
    <text evidence="9">Consists of 3 domains; the N-terminus binds the ribosome, the middle domain has PPIase activity, while the C-terminus has intrinsic chaperone activity on its own.</text>
</comment>
<keyword evidence="14" id="KW-1185">Reference proteome</keyword>
<evidence type="ECO:0000256" key="1">
    <source>
        <dbReference type="ARBA" id="ARBA00000971"/>
    </source>
</evidence>
<proteinExistence type="inferred from homology"/>
<organism evidence="13 14">
    <name type="scientific">Phycisphaera mikurensis (strain NBRC 102666 / KCTC 22515 / FYK2301M01)</name>
    <dbReference type="NCBI Taxonomy" id="1142394"/>
    <lineage>
        <taxon>Bacteria</taxon>
        <taxon>Pseudomonadati</taxon>
        <taxon>Planctomycetota</taxon>
        <taxon>Phycisphaerae</taxon>
        <taxon>Phycisphaerales</taxon>
        <taxon>Phycisphaeraceae</taxon>
        <taxon>Phycisphaera</taxon>
    </lineage>
</organism>
<gene>
    <name evidence="9 13" type="primary">tig</name>
    <name evidence="13" type="ordered locus">PSMK_15390</name>
</gene>